<sequence>MMDWLTDTFIWTAALIALVLLIRRPVARHFGPQAAYALWALPLIRLVLPPLTLPAWMAPAEPVTAIASKAEPLDVFALVAKRSTVPVPATDVTLSEPLLPFTLTEFVLAVWMVGAVVFLFLRFRAYRRMRQELLAEGRDVGQAGKVRLIETPSTSAPLAFGVIDKVVALPQGFMATWDRDARDLALAHELAHHKGQDLAINMAVQPLFALHWFNPLGHLGWLALRRDQEAACDARVVAERAKEERATYAQVIASFAAGPNVALAAPMACPVLGDKSIIHRLRSLKMNNQSTKRRMAGRGLIAAALVSLPLTATVTYADSNTFEEVFADVPAPPAPPVPPSAAVAPAAPTAPAMLVQVAPEAPEAPDAPKVEENEWVEQGEDGVERRYVIRREVHVDGEHGDHEAHREVKKHRIVRVERDGEGLSEEEKREILIEVREGLEEADLALKEAFAEQSMAFAELENAEGNFTVVEVNCDTGGKGKKLMQDGEEVTVICKSEIMASALMGLKEARKAIAENPEMPDDMLSEVLKALDEKIAAWESRKEG</sequence>
<accession>A0A562UX33</accession>
<protein>
    <submittedName>
        <fullName evidence="3">Beta-lactamase regulating signal transducer with metallopeptidase domain</fullName>
    </submittedName>
</protein>
<gene>
    <name evidence="3" type="ORF">JN10_1864</name>
</gene>
<comment type="caution">
    <text evidence="3">The sequence shown here is derived from an EMBL/GenBank/DDBJ whole genome shotgun (WGS) entry which is preliminary data.</text>
</comment>
<keyword evidence="4" id="KW-1185">Reference proteome</keyword>
<dbReference type="InterPro" id="IPR052173">
    <property type="entry name" value="Beta-lactam_resp_regulator"/>
</dbReference>
<dbReference type="CDD" id="cd07341">
    <property type="entry name" value="M56_BlaR1_MecR1_like"/>
    <property type="match status" value="1"/>
</dbReference>
<dbReference type="RefSeq" id="WP_067599317.1">
    <property type="nucleotide sequence ID" value="NZ_CP015963.1"/>
</dbReference>
<feature type="transmembrane region" description="Helical" evidence="1">
    <location>
        <begin position="295"/>
        <end position="317"/>
    </location>
</feature>
<evidence type="ECO:0000256" key="1">
    <source>
        <dbReference type="SAM" id="Phobius"/>
    </source>
</evidence>
<dbReference type="EMBL" id="VLLK01000001">
    <property type="protein sequence ID" value="TWJ10204.1"/>
    <property type="molecule type" value="Genomic_DNA"/>
</dbReference>
<feature type="transmembrane region" description="Helical" evidence="1">
    <location>
        <begin position="6"/>
        <end position="22"/>
    </location>
</feature>
<dbReference type="Pfam" id="PF05569">
    <property type="entry name" value="Peptidase_M56"/>
    <property type="match status" value="1"/>
</dbReference>
<dbReference type="PANTHER" id="PTHR34978:SF3">
    <property type="entry name" value="SLR0241 PROTEIN"/>
    <property type="match status" value="1"/>
</dbReference>
<reference evidence="3 4" key="1">
    <citation type="submission" date="2019-07" db="EMBL/GenBank/DDBJ databases">
        <title>Genomic Encyclopedia of Archaeal and Bacterial Type Strains, Phase II (KMG-II): from individual species to whole genera.</title>
        <authorList>
            <person name="Goeker M."/>
        </authorList>
    </citation>
    <scope>NUCLEOTIDE SEQUENCE [LARGE SCALE GENOMIC DNA]</scope>
    <source>
        <strain evidence="3 4">ATCC BAA-2084</strain>
    </source>
</reference>
<evidence type="ECO:0000313" key="3">
    <source>
        <dbReference type="EMBL" id="TWJ10204.1"/>
    </source>
</evidence>
<proteinExistence type="predicted"/>
<dbReference type="STRING" id="476157.GCA_001663155_01492"/>
<dbReference type="AlphaFoldDB" id="A0A562UX33"/>
<feature type="transmembrane region" description="Helical" evidence="1">
    <location>
        <begin position="34"/>
        <end position="53"/>
    </location>
</feature>
<dbReference type="OrthoDB" id="1628901at2"/>
<feature type="domain" description="Peptidase M56" evidence="2">
    <location>
        <begin position="8"/>
        <end position="282"/>
    </location>
</feature>
<evidence type="ECO:0000313" key="4">
    <source>
        <dbReference type="Proteomes" id="UP000320547"/>
    </source>
</evidence>
<dbReference type="PANTHER" id="PTHR34978">
    <property type="entry name" value="POSSIBLE SENSOR-TRANSDUCER PROTEIN BLAR"/>
    <property type="match status" value="1"/>
</dbReference>
<keyword evidence="1" id="KW-1133">Transmembrane helix</keyword>
<keyword evidence="1" id="KW-0812">Transmembrane</keyword>
<organism evidence="3 4">
    <name type="scientific">Altererythrobacter ishigakiensis</name>
    <dbReference type="NCBI Taxonomy" id="476157"/>
    <lineage>
        <taxon>Bacteria</taxon>
        <taxon>Pseudomonadati</taxon>
        <taxon>Pseudomonadota</taxon>
        <taxon>Alphaproteobacteria</taxon>
        <taxon>Sphingomonadales</taxon>
        <taxon>Erythrobacteraceae</taxon>
        <taxon>Altererythrobacter</taxon>
    </lineage>
</organism>
<feature type="transmembrane region" description="Helical" evidence="1">
    <location>
        <begin position="98"/>
        <end position="121"/>
    </location>
</feature>
<dbReference type="Proteomes" id="UP000320547">
    <property type="component" value="Unassembled WGS sequence"/>
</dbReference>
<keyword evidence="1" id="KW-0472">Membrane</keyword>
<name>A0A562UX33_9SPHN</name>
<evidence type="ECO:0000259" key="2">
    <source>
        <dbReference type="Pfam" id="PF05569"/>
    </source>
</evidence>
<dbReference type="InterPro" id="IPR008756">
    <property type="entry name" value="Peptidase_M56"/>
</dbReference>